<protein>
    <recommendedName>
        <fullName evidence="1">Exonuclease domain-containing protein</fullName>
    </recommendedName>
</protein>
<gene>
    <name evidence="2" type="ORF">HF992_10320</name>
</gene>
<dbReference type="CDD" id="cd06127">
    <property type="entry name" value="DEDDh"/>
    <property type="match status" value="1"/>
</dbReference>
<evidence type="ECO:0000313" key="3">
    <source>
        <dbReference type="Proteomes" id="UP000522720"/>
    </source>
</evidence>
<dbReference type="GO" id="GO:0003676">
    <property type="term" value="F:nucleic acid binding"/>
    <property type="evidence" value="ECO:0007669"/>
    <property type="project" value="InterPro"/>
</dbReference>
<dbReference type="Gene3D" id="3.30.420.10">
    <property type="entry name" value="Ribonuclease H-like superfamily/Ribonuclease H"/>
    <property type="match status" value="1"/>
</dbReference>
<keyword evidence="3" id="KW-1185">Reference proteome</keyword>
<dbReference type="EMBL" id="JAAXPR010000026">
    <property type="protein sequence ID" value="NKZ21214.1"/>
    <property type="molecule type" value="Genomic_DNA"/>
</dbReference>
<evidence type="ECO:0000259" key="1">
    <source>
        <dbReference type="SMART" id="SM00479"/>
    </source>
</evidence>
<dbReference type="RefSeq" id="WP_168549945.1">
    <property type="nucleotide sequence ID" value="NZ_JAAXPR010000026.1"/>
</dbReference>
<dbReference type="Pfam" id="PF00929">
    <property type="entry name" value="RNase_T"/>
    <property type="match status" value="1"/>
</dbReference>
<name>A0A7X6S1I9_9STRE</name>
<proteinExistence type="predicted"/>
<sequence length="211" mass="23970">MPKTLLSETVFTVLTIEDQWLSPVGCLEKNKENSEQFAKLSWECDLIKISAVTFTLSENLAHYQVFIKPSQPLSDFTRELTGITEADFKEAVSLTEALQGLVHFCQDTVLVYHNATYVFGMLAEKMQECGLPELEVPRLDTGQMVTQLHPEWKRKTSSKGIAKQYQLDLEHLDYPHRIQVIFKAICQELQSTQKISTAKDLQAFLSRSAIA</sequence>
<feature type="domain" description="Exonuclease" evidence="1">
    <location>
        <begin position="36"/>
        <end position="191"/>
    </location>
</feature>
<dbReference type="SMART" id="SM00479">
    <property type="entry name" value="EXOIII"/>
    <property type="match status" value="1"/>
</dbReference>
<dbReference type="InterPro" id="IPR012337">
    <property type="entry name" value="RNaseH-like_sf"/>
</dbReference>
<reference evidence="2 3" key="1">
    <citation type="submission" date="2020-04" db="EMBL/GenBank/DDBJ databases">
        <title>MicrobeNet Type strains.</title>
        <authorList>
            <person name="Nicholson A.C."/>
        </authorList>
    </citation>
    <scope>NUCLEOTIDE SEQUENCE [LARGE SCALE GENOMIC DNA]</scope>
    <source>
        <strain evidence="2 3">CCUG 69612</strain>
    </source>
</reference>
<dbReference type="InterPro" id="IPR036397">
    <property type="entry name" value="RNaseH_sf"/>
</dbReference>
<dbReference type="AlphaFoldDB" id="A0A7X6S1I9"/>
<accession>A0A7X6S1I9</accession>
<dbReference type="SUPFAM" id="SSF53098">
    <property type="entry name" value="Ribonuclease H-like"/>
    <property type="match status" value="1"/>
</dbReference>
<dbReference type="InterPro" id="IPR013520">
    <property type="entry name" value="Ribonucl_H"/>
</dbReference>
<evidence type="ECO:0000313" key="2">
    <source>
        <dbReference type="EMBL" id="NKZ21214.1"/>
    </source>
</evidence>
<organism evidence="2 3">
    <name type="scientific">Streptococcus ovuberis</name>
    <dbReference type="NCBI Taxonomy" id="1936207"/>
    <lineage>
        <taxon>Bacteria</taxon>
        <taxon>Bacillati</taxon>
        <taxon>Bacillota</taxon>
        <taxon>Bacilli</taxon>
        <taxon>Lactobacillales</taxon>
        <taxon>Streptococcaceae</taxon>
        <taxon>Streptococcus</taxon>
    </lineage>
</organism>
<comment type="caution">
    <text evidence="2">The sequence shown here is derived from an EMBL/GenBank/DDBJ whole genome shotgun (WGS) entry which is preliminary data.</text>
</comment>
<dbReference type="GO" id="GO:0004527">
    <property type="term" value="F:exonuclease activity"/>
    <property type="evidence" value="ECO:0007669"/>
    <property type="project" value="UniProtKB-ARBA"/>
</dbReference>
<dbReference type="Proteomes" id="UP000522720">
    <property type="component" value="Unassembled WGS sequence"/>
</dbReference>